<dbReference type="Gene3D" id="3.80.10.10">
    <property type="entry name" value="Ribonuclease Inhibitor"/>
    <property type="match status" value="2"/>
</dbReference>
<evidence type="ECO:0000256" key="5">
    <source>
        <dbReference type="SAM" id="SignalP"/>
    </source>
</evidence>
<dbReference type="SUPFAM" id="SSF46785">
    <property type="entry name" value="Winged helix' DNA-binding domain"/>
    <property type="match status" value="1"/>
</dbReference>
<dbReference type="InterPro" id="IPR036390">
    <property type="entry name" value="WH_DNA-bd_sf"/>
</dbReference>
<name>A0AAV2CQ25_9ROSI</name>
<evidence type="ECO:0000313" key="7">
    <source>
        <dbReference type="EMBL" id="CAL1358633.1"/>
    </source>
</evidence>
<evidence type="ECO:0000259" key="6">
    <source>
        <dbReference type="PROSITE" id="PS50104"/>
    </source>
</evidence>
<dbReference type="Pfam" id="PF00931">
    <property type="entry name" value="NB-ARC"/>
    <property type="match status" value="1"/>
</dbReference>
<dbReference type="PROSITE" id="PS50104">
    <property type="entry name" value="TIR"/>
    <property type="match status" value="1"/>
</dbReference>
<sequence>MEHIWSSVLAVFAVAGAVLLLQKKSSRTSTSSSHPPSMQPLPAADYEVFLSFRGPDVRTTFTDFLYRYLDHSSIRTFIDEEELPKGEEIRASLVKAIQESKIYIPILSKDYASSKWCLQELALMVKCWKQGKGHLILPIFFLVNPREVRHQEGCYKKAFRRHSEKYDADTVNEWKEAMEEVGKMKGWHVTEADRQGAIVAEVFSMVRSHLMENYKLVTGQLVGIDPHIEQVKGIINKGVQIVGIQGMSGIGKTNIAKTVYDSVNAQFDRCCFVEDVRDILSKNDGVVTLQNKILSGILRRDVAVRDASQGIQKLKDVVRCSKSMLFVLDNIDEGFLFVDTLGDLTDFQSKCQFIITAVDERVFNFFQNYELYQPEGMTADIALKLFSRHAFGTDYPPQEYIDLSRDFVEIAAGLPLALKTTGSLLFRKDKSFWSAKLMQLQDIPPTKVQERLKIIYMDLTPEEKHIFLDIACYFIGEPYDRLSCLWSDSNLHPLIVIDTLCLKSLIKVNERNEFWMHDQYKILGRAIVREEDILNPWKRSRMWSNKDVVDMLRDKEGNERLEVLRVNMSGEDFELTEKEFQKLSGLRYLEVCFGKLTGDFKKILPNVRWLQLQECSSIPIDFNVKKLVILDLKNCPVRDDWRSWSGIKEACRLKAINMSCCNDMREVPNLFGCRNLEWINFRHCLMMGGELHIGNFKDLRLLHVCNTKITKLTGDIGRFQNLREIMLNDRSLREIPAAIGKLSSLENLNLLGLKIEVPELPTSLKRLWLSSPRVLNLLELKHLEMLSLNCDGLEITGDMSKLSKLKHLSLTDVGNGKGALVRRLGMRTFISSSPTFPSSLKTLRISGCQLLKRLPNFANLSNLMILDLSHFGVHEIAGLGELRMLEEFHLKDASKLTNLNGLEHLKLLEELCVSGCGVLRKLPSLSNLNRLRVLYIVDCPLLSEIQGLGGLADLSSLGITRCHQLTGLMGLNKLESLQELNIYDCASIKKLPDLSVLKHLLKLKITRCNLLPEVIGIERLESLYIRTLDERLNTCKGKKRVKRSIEINAD</sequence>
<keyword evidence="4" id="KW-0520">NAD</keyword>
<dbReference type="Pfam" id="PF23282">
    <property type="entry name" value="WHD_ROQ1"/>
    <property type="match status" value="1"/>
</dbReference>
<keyword evidence="8" id="KW-1185">Reference proteome</keyword>
<dbReference type="Gene3D" id="3.40.50.10140">
    <property type="entry name" value="Toll/interleukin-1 receptor homology (TIR) domain"/>
    <property type="match status" value="1"/>
</dbReference>
<dbReference type="SUPFAM" id="SSF52058">
    <property type="entry name" value="L domain-like"/>
    <property type="match status" value="2"/>
</dbReference>
<dbReference type="InterPro" id="IPR055414">
    <property type="entry name" value="LRR_R13L4/SHOC2-like"/>
</dbReference>
<dbReference type="Proteomes" id="UP001497516">
    <property type="component" value="Chromosome 10"/>
</dbReference>
<dbReference type="PANTHER" id="PTHR11017">
    <property type="entry name" value="LEUCINE-RICH REPEAT-CONTAINING PROTEIN"/>
    <property type="match status" value="1"/>
</dbReference>
<dbReference type="InterPro" id="IPR058192">
    <property type="entry name" value="WHD_ROQ1-like"/>
</dbReference>
<dbReference type="GO" id="GO:0051707">
    <property type="term" value="P:response to other organism"/>
    <property type="evidence" value="ECO:0007669"/>
    <property type="project" value="UniProtKB-ARBA"/>
</dbReference>
<dbReference type="SMART" id="SM00255">
    <property type="entry name" value="TIR"/>
    <property type="match status" value="1"/>
</dbReference>
<feature type="signal peptide" evidence="5">
    <location>
        <begin position="1"/>
        <end position="17"/>
    </location>
</feature>
<dbReference type="InterPro" id="IPR000157">
    <property type="entry name" value="TIR_dom"/>
</dbReference>
<dbReference type="Gene3D" id="1.10.8.430">
    <property type="entry name" value="Helical domain of apoptotic protease-activating factors"/>
    <property type="match status" value="1"/>
</dbReference>
<dbReference type="GO" id="GO:0006952">
    <property type="term" value="P:defense response"/>
    <property type="evidence" value="ECO:0007669"/>
    <property type="project" value="UniProtKB-KW"/>
</dbReference>
<dbReference type="Gene3D" id="3.40.1170.20">
    <property type="entry name" value="tRNA intron endonuclease, N-terminal domain"/>
    <property type="match status" value="1"/>
</dbReference>
<evidence type="ECO:0000256" key="1">
    <source>
        <dbReference type="ARBA" id="ARBA00022614"/>
    </source>
</evidence>
<protein>
    <recommendedName>
        <fullName evidence="6">TIR domain-containing protein</fullName>
    </recommendedName>
</protein>
<evidence type="ECO:0000256" key="3">
    <source>
        <dbReference type="ARBA" id="ARBA00022821"/>
    </source>
</evidence>
<organism evidence="7 8">
    <name type="scientific">Linum trigynum</name>
    <dbReference type="NCBI Taxonomy" id="586398"/>
    <lineage>
        <taxon>Eukaryota</taxon>
        <taxon>Viridiplantae</taxon>
        <taxon>Streptophyta</taxon>
        <taxon>Embryophyta</taxon>
        <taxon>Tracheophyta</taxon>
        <taxon>Spermatophyta</taxon>
        <taxon>Magnoliopsida</taxon>
        <taxon>eudicotyledons</taxon>
        <taxon>Gunneridae</taxon>
        <taxon>Pentapetalae</taxon>
        <taxon>rosids</taxon>
        <taxon>fabids</taxon>
        <taxon>Malpighiales</taxon>
        <taxon>Linaceae</taxon>
        <taxon>Linum</taxon>
    </lineage>
</organism>
<proteinExistence type="predicted"/>
<dbReference type="AlphaFoldDB" id="A0AAV2CQ25"/>
<dbReference type="PANTHER" id="PTHR11017:SF570">
    <property type="entry name" value="DISEASE RESISTANCE PROTEIN (TIR-NBS CLASS)-RELATED"/>
    <property type="match status" value="1"/>
</dbReference>
<feature type="domain" description="TIR" evidence="6">
    <location>
        <begin position="44"/>
        <end position="206"/>
    </location>
</feature>
<evidence type="ECO:0000313" key="8">
    <source>
        <dbReference type="Proteomes" id="UP001497516"/>
    </source>
</evidence>
<dbReference type="InterPro" id="IPR032675">
    <property type="entry name" value="LRR_dom_sf"/>
</dbReference>
<dbReference type="InterPro" id="IPR044974">
    <property type="entry name" value="Disease_R_plants"/>
</dbReference>
<dbReference type="Gene3D" id="3.40.50.300">
    <property type="entry name" value="P-loop containing nucleotide triphosphate hydrolases"/>
    <property type="match status" value="1"/>
</dbReference>
<evidence type="ECO:0000256" key="4">
    <source>
        <dbReference type="ARBA" id="ARBA00023027"/>
    </source>
</evidence>
<accession>A0AAV2CQ25</accession>
<feature type="chain" id="PRO_5043853051" description="TIR domain-containing protein" evidence="5">
    <location>
        <begin position="18"/>
        <end position="1050"/>
    </location>
</feature>
<dbReference type="GO" id="GO:0007165">
    <property type="term" value="P:signal transduction"/>
    <property type="evidence" value="ECO:0007669"/>
    <property type="project" value="InterPro"/>
</dbReference>
<dbReference type="InterPro" id="IPR042197">
    <property type="entry name" value="Apaf_helical"/>
</dbReference>
<keyword evidence="1" id="KW-0433">Leucine-rich repeat</keyword>
<gene>
    <name evidence="7" type="ORF">LTRI10_LOCUS6176</name>
</gene>
<keyword evidence="5" id="KW-0732">Signal</keyword>
<dbReference type="InterPro" id="IPR035897">
    <property type="entry name" value="Toll_tir_struct_dom_sf"/>
</dbReference>
<evidence type="ECO:0000256" key="2">
    <source>
        <dbReference type="ARBA" id="ARBA00022737"/>
    </source>
</evidence>
<dbReference type="EMBL" id="OZ034814">
    <property type="protein sequence ID" value="CAL1358633.1"/>
    <property type="molecule type" value="Genomic_DNA"/>
</dbReference>
<dbReference type="SUPFAM" id="SSF52200">
    <property type="entry name" value="Toll/Interleukin receptor TIR domain"/>
    <property type="match status" value="1"/>
</dbReference>
<dbReference type="GO" id="GO:0043531">
    <property type="term" value="F:ADP binding"/>
    <property type="evidence" value="ECO:0007669"/>
    <property type="project" value="InterPro"/>
</dbReference>
<keyword evidence="2" id="KW-0677">Repeat</keyword>
<dbReference type="InterPro" id="IPR002182">
    <property type="entry name" value="NB-ARC"/>
</dbReference>
<dbReference type="SUPFAM" id="SSF52540">
    <property type="entry name" value="P-loop containing nucleoside triphosphate hydrolases"/>
    <property type="match status" value="1"/>
</dbReference>
<dbReference type="Pfam" id="PF23598">
    <property type="entry name" value="LRR_14"/>
    <property type="match status" value="1"/>
</dbReference>
<dbReference type="FunFam" id="3.40.50.10140:FF:000007">
    <property type="entry name" value="Disease resistance protein (TIR-NBS-LRR class)"/>
    <property type="match status" value="1"/>
</dbReference>
<dbReference type="Pfam" id="PF01582">
    <property type="entry name" value="TIR"/>
    <property type="match status" value="1"/>
</dbReference>
<reference evidence="7 8" key="1">
    <citation type="submission" date="2024-04" db="EMBL/GenBank/DDBJ databases">
        <authorList>
            <person name="Fracassetti M."/>
        </authorList>
    </citation>
    <scope>NUCLEOTIDE SEQUENCE [LARGE SCALE GENOMIC DNA]</scope>
</reference>
<keyword evidence="3" id="KW-0611">Plant defense</keyword>
<dbReference type="InterPro" id="IPR027417">
    <property type="entry name" value="P-loop_NTPase"/>
</dbReference>
<dbReference type="PRINTS" id="PR00364">
    <property type="entry name" value="DISEASERSIST"/>
</dbReference>